<keyword evidence="1" id="KW-0812">Transmembrane</keyword>
<protein>
    <submittedName>
        <fullName evidence="2">Uncharacterized protein</fullName>
    </submittedName>
</protein>
<name>A0A4Q7IJ13_9GAMM</name>
<gene>
    <name evidence="2" type="ORF">C1E23_19750</name>
</gene>
<organism evidence="2 3">
    <name type="scientific">Pseudoalteromonas phenolica</name>
    <dbReference type="NCBI Taxonomy" id="161398"/>
    <lineage>
        <taxon>Bacteria</taxon>
        <taxon>Pseudomonadati</taxon>
        <taxon>Pseudomonadota</taxon>
        <taxon>Gammaproteobacteria</taxon>
        <taxon>Alteromonadales</taxon>
        <taxon>Pseudoalteromonadaceae</taxon>
        <taxon>Pseudoalteromonas</taxon>
    </lineage>
</organism>
<dbReference type="AlphaFoldDB" id="A0A4Q7IJ13"/>
<keyword evidence="1" id="KW-1133">Transmembrane helix</keyword>
<sequence length="109" mass="12829">MNIEVVFNTLIFFWVAIFMIDQLVFKYFVLRELKLKHSKIWVEMDSPTVFSSKESMWSLIGLSSSFDVLSKVKMDNASKHTISLLLRYKYFAYFDMALVFIVIIVAILK</sequence>
<proteinExistence type="predicted"/>
<accession>A0A4Q7IJ13</accession>
<feature type="transmembrane region" description="Helical" evidence="1">
    <location>
        <begin position="6"/>
        <end position="29"/>
    </location>
</feature>
<evidence type="ECO:0000313" key="3">
    <source>
        <dbReference type="Proteomes" id="UP000291338"/>
    </source>
</evidence>
<evidence type="ECO:0000313" key="2">
    <source>
        <dbReference type="EMBL" id="RZQ51389.1"/>
    </source>
</evidence>
<keyword evidence="1" id="KW-0472">Membrane</keyword>
<comment type="caution">
    <text evidence="2">The sequence shown here is derived from an EMBL/GenBank/DDBJ whole genome shotgun (WGS) entry which is preliminary data.</text>
</comment>
<reference evidence="2 3" key="1">
    <citation type="submission" date="2018-01" db="EMBL/GenBank/DDBJ databases">
        <title>Co-occurrence of chitin degradation, pigmentation and bioactivity in marine Pseudoalteromonas.</title>
        <authorList>
            <person name="Paulsen S."/>
            <person name="Gram L."/>
            <person name="Machado H."/>
        </authorList>
    </citation>
    <scope>NUCLEOTIDE SEQUENCE [LARGE SCALE GENOMIC DNA]</scope>
    <source>
        <strain evidence="2 3">S3898</strain>
    </source>
</reference>
<evidence type="ECO:0000256" key="1">
    <source>
        <dbReference type="SAM" id="Phobius"/>
    </source>
</evidence>
<dbReference type="EMBL" id="PPSX01000102">
    <property type="protein sequence ID" value="RZQ51389.1"/>
    <property type="molecule type" value="Genomic_DNA"/>
</dbReference>
<feature type="transmembrane region" description="Helical" evidence="1">
    <location>
        <begin position="90"/>
        <end position="108"/>
    </location>
</feature>
<dbReference type="Proteomes" id="UP000291338">
    <property type="component" value="Unassembled WGS sequence"/>
</dbReference>